<dbReference type="RefSeq" id="WP_379238539.1">
    <property type="nucleotide sequence ID" value="NZ_JBHSTE010000013.1"/>
</dbReference>
<evidence type="ECO:0000259" key="1">
    <source>
        <dbReference type="Pfam" id="PF06094"/>
    </source>
</evidence>
<name>A0ABW1VAI9_9BACL</name>
<dbReference type="Proteomes" id="UP001596233">
    <property type="component" value="Unassembled WGS sequence"/>
</dbReference>
<dbReference type="Gene3D" id="3.10.490.10">
    <property type="entry name" value="Gamma-glutamyl cyclotransferase-like"/>
    <property type="match status" value="1"/>
</dbReference>
<evidence type="ECO:0000313" key="2">
    <source>
        <dbReference type="EMBL" id="MFC6335218.1"/>
    </source>
</evidence>
<gene>
    <name evidence="2" type="ORF">ACFP56_21545</name>
</gene>
<protein>
    <submittedName>
        <fullName evidence="2">Gamma-glutamylcyclotransferase</fullName>
    </submittedName>
</protein>
<comment type="caution">
    <text evidence="2">The sequence shown here is derived from an EMBL/GenBank/DDBJ whole genome shotgun (WGS) entry which is preliminary data.</text>
</comment>
<accession>A0ABW1VAI9</accession>
<dbReference type="SUPFAM" id="SSF110857">
    <property type="entry name" value="Gamma-glutamyl cyclotransferase-like"/>
    <property type="match status" value="1"/>
</dbReference>
<keyword evidence="3" id="KW-1185">Reference proteome</keyword>
<dbReference type="InterPro" id="IPR009288">
    <property type="entry name" value="AIG2-like_dom"/>
</dbReference>
<feature type="domain" description="Gamma-glutamylcyclotransferase AIG2-like" evidence="1">
    <location>
        <begin position="6"/>
        <end position="123"/>
    </location>
</feature>
<dbReference type="InterPro" id="IPR036568">
    <property type="entry name" value="GGCT-like_sf"/>
</dbReference>
<dbReference type="Pfam" id="PF06094">
    <property type="entry name" value="GGACT"/>
    <property type="match status" value="1"/>
</dbReference>
<dbReference type="CDD" id="cd06661">
    <property type="entry name" value="GGCT_like"/>
    <property type="match status" value="1"/>
</dbReference>
<sequence>MHTEILFIYGTLLHGESNHHIIEPYIVDSTPGSIQGRLFSIDDEYPAAILELHHGYVIEGEWVTIRAECMPYIDELEDYEPNGEHNLYERVHITDLDNGSSGWIYIMTALPPYAPEIHSGSWREYRRGL</sequence>
<reference evidence="3" key="1">
    <citation type="journal article" date="2019" name="Int. J. Syst. Evol. Microbiol.">
        <title>The Global Catalogue of Microorganisms (GCM) 10K type strain sequencing project: providing services to taxonomists for standard genome sequencing and annotation.</title>
        <authorList>
            <consortium name="The Broad Institute Genomics Platform"/>
            <consortium name="The Broad Institute Genome Sequencing Center for Infectious Disease"/>
            <person name="Wu L."/>
            <person name="Ma J."/>
        </authorList>
    </citation>
    <scope>NUCLEOTIDE SEQUENCE [LARGE SCALE GENOMIC DNA]</scope>
    <source>
        <strain evidence="3">PCU 280</strain>
    </source>
</reference>
<dbReference type="InterPro" id="IPR013024">
    <property type="entry name" value="GGCT-like"/>
</dbReference>
<proteinExistence type="predicted"/>
<organism evidence="2 3">
    <name type="scientific">Paenibacillus septentrionalis</name>
    <dbReference type="NCBI Taxonomy" id="429342"/>
    <lineage>
        <taxon>Bacteria</taxon>
        <taxon>Bacillati</taxon>
        <taxon>Bacillota</taxon>
        <taxon>Bacilli</taxon>
        <taxon>Bacillales</taxon>
        <taxon>Paenibacillaceae</taxon>
        <taxon>Paenibacillus</taxon>
    </lineage>
</organism>
<evidence type="ECO:0000313" key="3">
    <source>
        <dbReference type="Proteomes" id="UP001596233"/>
    </source>
</evidence>
<dbReference type="EMBL" id="JBHSTE010000013">
    <property type="protein sequence ID" value="MFC6335218.1"/>
    <property type="molecule type" value="Genomic_DNA"/>
</dbReference>